<dbReference type="GO" id="GO:0016987">
    <property type="term" value="F:sigma factor activity"/>
    <property type="evidence" value="ECO:0007669"/>
    <property type="project" value="UniProtKB-KW"/>
</dbReference>
<dbReference type="FunFam" id="1.10.601.10:FF:000001">
    <property type="entry name" value="RNA polymerase sigma factor SigA"/>
    <property type="match status" value="1"/>
</dbReference>
<dbReference type="Pfam" id="PF04545">
    <property type="entry name" value="Sigma70_r4"/>
    <property type="match status" value="1"/>
</dbReference>
<comment type="caution">
    <text evidence="8">The sequence shown here is derived from an EMBL/GenBank/DDBJ whole genome shotgun (WGS) entry which is preliminary data.</text>
</comment>
<dbReference type="InterPro" id="IPR000943">
    <property type="entry name" value="RNA_pol_sigma70"/>
</dbReference>
<dbReference type="PANTHER" id="PTHR30603:SF60">
    <property type="entry name" value="RNA POLYMERASE SIGMA FACTOR RPOD"/>
    <property type="match status" value="1"/>
</dbReference>
<feature type="domain" description="RNA polymerase sigma-70" evidence="7">
    <location>
        <begin position="139"/>
        <end position="152"/>
    </location>
</feature>
<evidence type="ECO:0000256" key="2">
    <source>
        <dbReference type="ARBA" id="ARBA00023015"/>
    </source>
</evidence>
<dbReference type="PANTHER" id="PTHR30603">
    <property type="entry name" value="RNA POLYMERASE SIGMA FACTOR RPO"/>
    <property type="match status" value="1"/>
</dbReference>
<dbReference type="Proteomes" id="UP000215316">
    <property type="component" value="Unassembled WGS sequence"/>
</dbReference>
<proteinExistence type="inferred from homology"/>
<dbReference type="CDD" id="cd06171">
    <property type="entry name" value="Sigma70_r4"/>
    <property type="match status" value="1"/>
</dbReference>
<dbReference type="PROSITE" id="PS00715">
    <property type="entry name" value="SIGMA70_1"/>
    <property type="match status" value="1"/>
</dbReference>
<keyword evidence="2" id="KW-0805">Transcription regulation</keyword>
<dbReference type="PRINTS" id="PR00046">
    <property type="entry name" value="SIGMA70FCT"/>
</dbReference>
<dbReference type="EMBL" id="MZMQ01000001">
    <property type="protein sequence ID" value="OQJ62042.1"/>
    <property type="molecule type" value="Genomic_DNA"/>
</dbReference>
<gene>
    <name evidence="8" type="ORF">B5P24_02855</name>
</gene>
<dbReference type="InterPro" id="IPR036388">
    <property type="entry name" value="WH-like_DNA-bd_sf"/>
</dbReference>
<comment type="similarity">
    <text evidence="1">Belongs to the sigma-70 factor family.</text>
</comment>
<dbReference type="InterPro" id="IPR007624">
    <property type="entry name" value="RNA_pol_sigma70_r3"/>
</dbReference>
<dbReference type="Gene3D" id="1.20.120.1810">
    <property type="match status" value="1"/>
</dbReference>
<dbReference type="InterPro" id="IPR050239">
    <property type="entry name" value="Sigma-70_RNA_pol_init_factors"/>
</dbReference>
<accession>A0A225CJX3</accession>
<keyword evidence="3" id="KW-0731">Sigma factor</keyword>
<name>A0A225CJX3_9MICO</name>
<dbReference type="Pfam" id="PF04542">
    <property type="entry name" value="Sigma70_r2"/>
    <property type="match status" value="1"/>
</dbReference>
<dbReference type="InterPro" id="IPR014284">
    <property type="entry name" value="RNA_pol_sigma-70_dom"/>
</dbReference>
<keyword evidence="5" id="KW-0804">Transcription</keyword>
<evidence type="ECO:0000256" key="3">
    <source>
        <dbReference type="ARBA" id="ARBA00023082"/>
    </source>
</evidence>
<dbReference type="Gene3D" id="1.10.601.10">
    <property type="entry name" value="RNA Polymerase Primary Sigma Factor"/>
    <property type="match status" value="1"/>
</dbReference>
<dbReference type="NCBIfam" id="TIGR02937">
    <property type="entry name" value="sigma70-ECF"/>
    <property type="match status" value="1"/>
</dbReference>
<dbReference type="RefSeq" id="WP_094126433.1">
    <property type="nucleotide sequence ID" value="NZ_CP040788.1"/>
</dbReference>
<organism evidence="8 9">
    <name type="scientific">Clavibacter tessellarius</name>
    <dbReference type="NCBI Taxonomy" id="31965"/>
    <lineage>
        <taxon>Bacteria</taxon>
        <taxon>Bacillati</taxon>
        <taxon>Actinomycetota</taxon>
        <taxon>Actinomycetes</taxon>
        <taxon>Micrococcales</taxon>
        <taxon>Microbacteriaceae</taxon>
        <taxon>Clavibacter</taxon>
    </lineage>
</organism>
<dbReference type="OrthoDB" id="9809557at2"/>
<keyword evidence="9" id="KW-1185">Reference proteome</keyword>
<dbReference type="InterPro" id="IPR009042">
    <property type="entry name" value="RNA_pol_sigma70_r1_2"/>
</dbReference>
<evidence type="ECO:0000256" key="5">
    <source>
        <dbReference type="ARBA" id="ARBA00023163"/>
    </source>
</evidence>
<evidence type="ECO:0000313" key="8">
    <source>
        <dbReference type="EMBL" id="OQJ62042.1"/>
    </source>
</evidence>
<keyword evidence="4" id="KW-0238">DNA-binding</keyword>
<protein>
    <submittedName>
        <fullName evidence="8">RNA polymerase subunit sigma-70</fullName>
    </submittedName>
</protein>
<dbReference type="Gene3D" id="1.10.10.10">
    <property type="entry name" value="Winged helix-like DNA-binding domain superfamily/Winged helix DNA-binding domain"/>
    <property type="match status" value="2"/>
</dbReference>
<reference evidence="8" key="1">
    <citation type="submission" date="2017-08" db="EMBL/GenBank/DDBJ databases">
        <title>Genomes of multiple Clavibacter strains from different subspecies.</title>
        <authorList>
            <person name="Yuan X.-K."/>
            <person name="Li X.-S."/>
            <person name="Nie J."/>
            <person name="De Boer S.H."/>
        </authorList>
    </citation>
    <scope>NUCLEOTIDE SEQUENCE [LARGE SCALE GENOMIC DNA]</scope>
    <source>
        <strain evidence="8">ATCC 33566</strain>
    </source>
</reference>
<dbReference type="InterPro" id="IPR007627">
    <property type="entry name" value="RNA_pol_sigma70_r2"/>
</dbReference>
<sequence length="348" mass="38616">MTMTPTRPTATDTTSTDSALDPIEAVGPVDPYADSDLPEPSLVTPGASTDAVKDYLRQIGRVPLLTAELEVSVARRIEVGVLSQEVLDTRTDLTASERREYQTLAQDGMRAKQHLVNANLRLVVSIAKRYTGRGLPFLDLIQEGNMGLVRAVEKFDYQAGFKFSTYASWWIKQSITRGMADTSRTIRIPVHTVEHINRINAVQRELAVELGRDPSMEEIARESDTPVTKVRYLLDRAQEPMSLQVLVGGSGGDGDTEMADLIEDADVTQPIDVVTQQLMAAHVTRLIDGLAERDAEVVRMRFGLAGLEPRSLAYVSQQLGVTRERVRQIEKKCLAKLRIPELETYIRG</sequence>
<dbReference type="InterPro" id="IPR013324">
    <property type="entry name" value="RNA_pol_sigma_r3/r4-like"/>
</dbReference>
<evidence type="ECO:0000313" key="9">
    <source>
        <dbReference type="Proteomes" id="UP000215316"/>
    </source>
</evidence>
<dbReference type="Pfam" id="PF04539">
    <property type="entry name" value="Sigma70_r3"/>
    <property type="match status" value="1"/>
</dbReference>
<dbReference type="GO" id="GO:0006352">
    <property type="term" value="P:DNA-templated transcription initiation"/>
    <property type="evidence" value="ECO:0007669"/>
    <property type="project" value="InterPro"/>
</dbReference>
<dbReference type="AlphaFoldDB" id="A0A225CJX3"/>
<evidence type="ECO:0000259" key="7">
    <source>
        <dbReference type="PROSITE" id="PS00715"/>
    </source>
</evidence>
<dbReference type="InterPro" id="IPR007630">
    <property type="entry name" value="RNA_pol_sigma70_r4"/>
</dbReference>
<dbReference type="InterPro" id="IPR013325">
    <property type="entry name" value="RNA_pol_sigma_r2"/>
</dbReference>
<evidence type="ECO:0000256" key="1">
    <source>
        <dbReference type="ARBA" id="ARBA00007788"/>
    </source>
</evidence>
<dbReference type="GO" id="GO:0003677">
    <property type="term" value="F:DNA binding"/>
    <property type="evidence" value="ECO:0007669"/>
    <property type="project" value="UniProtKB-KW"/>
</dbReference>
<feature type="region of interest" description="Disordered" evidence="6">
    <location>
        <begin position="1"/>
        <end position="34"/>
    </location>
</feature>
<dbReference type="Pfam" id="PF00140">
    <property type="entry name" value="Sigma70_r1_2"/>
    <property type="match status" value="1"/>
</dbReference>
<dbReference type="SUPFAM" id="SSF88946">
    <property type="entry name" value="Sigma2 domain of RNA polymerase sigma factors"/>
    <property type="match status" value="1"/>
</dbReference>
<dbReference type="SUPFAM" id="SSF88659">
    <property type="entry name" value="Sigma3 and sigma4 domains of RNA polymerase sigma factors"/>
    <property type="match status" value="2"/>
</dbReference>
<evidence type="ECO:0000256" key="4">
    <source>
        <dbReference type="ARBA" id="ARBA00023125"/>
    </source>
</evidence>
<feature type="compositionally biased region" description="Low complexity" evidence="6">
    <location>
        <begin position="1"/>
        <end position="19"/>
    </location>
</feature>
<evidence type="ECO:0000256" key="6">
    <source>
        <dbReference type="SAM" id="MobiDB-lite"/>
    </source>
</evidence>